<name>A0ABV7AAC1_9BACI</name>
<dbReference type="RefSeq" id="WP_390307778.1">
    <property type="nucleotide sequence ID" value="NZ_JBHRRZ010000039.1"/>
</dbReference>
<comment type="caution">
    <text evidence="2">The sequence shown here is derived from an EMBL/GenBank/DDBJ whole genome shotgun (WGS) entry which is preliminary data.</text>
</comment>
<keyword evidence="1" id="KW-1133">Transmembrane helix</keyword>
<evidence type="ECO:0000313" key="3">
    <source>
        <dbReference type="Proteomes" id="UP001595387"/>
    </source>
</evidence>
<gene>
    <name evidence="2" type="ORF">ACFODW_15910</name>
</gene>
<reference evidence="3" key="1">
    <citation type="journal article" date="2019" name="Int. J. Syst. Evol. Microbiol.">
        <title>The Global Catalogue of Microorganisms (GCM) 10K type strain sequencing project: providing services to taxonomists for standard genome sequencing and annotation.</title>
        <authorList>
            <consortium name="The Broad Institute Genomics Platform"/>
            <consortium name="The Broad Institute Genome Sequencing Center for Infectious Disease"/>
            <person name="Wu L."/>
            <person name="Ma J."/>
        </authorList>
    </citation>
    <scope>NUCLEOTIDE SEQUENCE [LARGE SCALE GENOMIC DNA]</scope>
    <source>
        <strain evidence="3">KCTC 13193</strain>
    </source>
</reference>
<dbReference type="PANTHER" id="PTHR37814:SF1">
    <property type="entry name" value="MEMBRANE PROTEIN"/>
    <property type="match status" value="1"/>
</dbReference>
<organism evidence="2 3">
    <name type="scientific">Virgibacillus sediminis</name>
    <dbReference type="NCBI Taxonomy" id="202260"/>
    <lineage>
        <taxon>Bacteria</taxon>
        <taxon>Bacillati</taxon>
        <taxon>Bacillota</taxon>
        <taxon>Bacilli</taxon>
        <taxon>Bacillales</taxon>
        <taxon>Bacillaceae</taxon>
        <taxon>Virgibacillus</taxon>
    </lineage>
</organism>
<feature type="transmembrane region" description="Helical" evidence="1">
    <location>
        <begin position="185"/>
        <end position="207"/>
    </location>
</feature>
<evidence type="ECO:0000256" key="1">
    <source>
        <dbReference type="SAM" id="Phobius"/>
    </source>
</evidence>
<sequence>MKQVKEILKIGSAFIGVLVGAGFASGQEVVQYFTSFGLMGIAGGILATALFAFLGMALAKIGSRMHTTSHKDAVYEISGPFFGRIIDYVLIFTLFGVGVVMLAGAGSNISQQFGLPAFVGTTLMVVLVFLTGVLRVDRVISVISSITPFLILFVIIISIYSLSTIDGSLIELDSIAKEQYTTLPNWFISAVNYVSFNTAVGASMTLVMGGAERNEKTAALGGLAGGLGLGALIVLSHLAIFSKIDTVGGMEIPMLGIVDQISPILGSIMAIVLFAMIFNTAVSMFFSFSARFMEIGTNKFKIFLAATLAVGYIASFIGFTDLLSIFYPLIGYLGLFLFVALIVALFRLDTLAKRKSDQNNLRKSVKKTAK</sequence>
<feature type="transmembrane region" description="Helical" evidence="1">
    <location>
        <begin position="85"/>
        <end position="107"/>
    </location>
</feature>
<dbReference type="Proteomes" id="UP001595387">
    <property type="component" value="Unassembled WGS sequence"/>
</dbReference>
<feature type="transmembrane region" description="Helical" evidence="1">
    <location>
        <begin position="325"/>
        <end position="346"/>
    </location>
</feature>
<feature type="transmembrane region" description="Helical" evidence="1">
    <location>
        <begin position="113"/>
        <end position="134"/>
    </location>
</feature>
<proteinExistence type="predicted"/>
<evidence type="ECO:0008006" key="4">
    <source>
        <dbReference type="Google" id="ProtNLM"/>
    </source>
</evidence>
<dbReference type="EMBL" id="JBHRRZ010000039">
    <property type="protein sequence ID" value="MFC2949808.1"/>
    <property type="molecule type" value="Genomic_DNA"/>
</dbReference>
<feature type="transmembrane region" description="Helical" evidence="1">
    <location>
        <begin position="146"/>
        <end position="165"/>
    </location>
</feature>
<keyword evidence="1" id="KW-0812">Transmembrane</keyword>
<evidence type="ECO:0000313" key="2">
    <source>
        <dbReference type="EMBL" id="MFC2949808.1"/>
    </source>
</evidence>
<accession>A0ABV7AAC1</accession>
<feature type="transmembrane region" description="Helical" evidence="1">
    <location>
        <begin position="219"/>
        <end position="241"/>
    </location>
</feature>
<feature type="transmembrane region" description="Helical" evidence="1">
    <location>
        <begin position="261"/>
        <end position="288"/>
    </location>
</feature>
<keyword evidence="1" id="KW-0472">Membrane</keyword>
<feature type="transmembrane region" description="Helical" evidence="1">
    <location>
        <begin position="300"/>
        <end position="319"/>
    </location>
</feature>
<keyword evidence="3" id="KW-1185">Reference proteome</keyword>
<dbReference type="PANTHER" id="PTHR37814">
    <property type="entry name" value="CONSERVED MEMBRANE PROTEIN"/>
    <property type="match status" value="1"/>
</dbReference>
<dbReference type="InterPro" id="IPR038728">
    <property type="entry name" value="YkvI-like"/>
</dbReference>
<protein>
    <recommendedName>
        <fullName evidence="4">Membrane protein YkvI</fullName>
    </recommendedName>
</protein>
<feature type="transmembrane region" description="Helical" evidence="1">
    <location>
        <begin position="36"/>
        <end position="59"/>
    </location>
</feature>